<feature type="compositionally biased region" description="Polar residues" evidence="1">
    <location>
        <begin position="49"/>
        <end position="58"/>
    </location>
</feature>
<feature type="compositionally biased region" description="Basic and acidic residues" evidence="1">
    <location>
        <begin position="74"/>
        <end position="84"/>
    </location>
</feature>
<protein>
    <submittedName>
        <fullName evidence="2">Uncharacterized protein</fullName>
    </submittedName>
</protein>
<feature type="compositionally biased region" description="Acidic residues" evidence="1">
    <location>
        <begin position="62"/>
        <end position="71"/>
    </location>
</feature>
<keyword evidence="3" id="KW-1185">Reference proteome</keyword>
<dbReference type="Proteomes" id="UP001180020">
    <property type="component" value="Unassembled WGS sequence"/>
</dbReference>
<gene>
    <name evidence="2" type="ORF">QJS10_CPA08g01815</name>
</gene>
<evidence type="ECO:0000313" key="2">
    <source>
        <dbReference type="EMBL" id="KAK1310741.1"/>
    </source>
</evidence>
<accession>A0AAV9EC01</accession>
<evidence type="ECO:0000256" key="1">
    <source>
        <dbReference type="SAM" id="MobiDB-lite"/>
    </source>
</evidence>
<evidence type="ECO:0000313" key="3">
    <source>
        <dbReference type="Proteomes" id="UP001180020"/>
    </source>
</evidence>
<reference evidence="2" key="2">
    <citation type="submission" date="2023-06" db="EMBL/GenBank/DDBJ databases">
        <authorList>
            <person name="Ma L."/>
            <person name="Liu K.-W."/>
            <person name="Li Z."/>
            <person name="Hsiao Y.-Y."/>
            <person name="Qi Y."/>
            <person name="Fu T."/>
            <person name="Tang G."/>
            <person name="Zhang D."/>
            <person name="Sun W.-H."/>
            <person name="Liu D.-K."/>
            <person name="Li Y."/>
            <person name="Chen G.-Z."/>
            <person name="Liu X.-D."/>
            <person name="Liao X.-Y."/>
            <person name="Jiang Y.-T."/>
            <person name="Yu X."/>
            <person name="Hao Y."/>
            <person name="Huang J."/>
            <person name="Zhao X.-W."/>
            <person name="Ke S."/>
            <person name="Chen Y.-Y."/>
            <person name="Wu W.-L."/>
            <person name="Hsu J.-L."/>
            <person name="Lin Y.-F."/>
            <person name="Huang M.-D."/>
            <person name="Li C.-Y."/>
            <person name="Huang L."/>
            <person name="Wang Z.-W."/>
            <person name="Zhao X."/>
            <person name="Zhong W.-Y."/>
            <person name="Peng D.-H."/>
            <person name="Ahmad S."/>
            <person name="Lan S."/>
            <person name="Zhang J.-S."/>
            <person name="Tsai W.-C."/>
            <person name="Van De Peer Y."/>
            <person name="Liu Z.-J."/>
        </authorList>
    </citation>
    <scope>NUCLEOTIDE SEQUENCE</scope>
    <source>
        <strain evidence="2">CP</strain>
        <tissue evidence="2">Leaves</tissue>
    </source>
</reference>
<reference evidence="2" key="1">
    <citation type="journal article" date="2023" name="Nat. Commun.">
        <title>Diploid and tetraploid genomes of Acorus and the evolution of monocots.</title>
        <authorList>
            <person name="Ma L."/>
            <person name="Liu K.W."/>
            <person name="Li Z."/>
            <person name="Hsiao Y.Y."/>
            <person name="Qi Y."/>
            <person name="Fu T."/>
            <person name="Tang G.D."/>
            <person name="Zhang D."/>
            <person name="Sun W.H."/>
            <person name="Liu D.K."/>
            <person name="Li Y."/>
            <person name="Chen G.Z."/>
            <person name="Liu X.D."/>
            <person name="Liao X.Y."/>
            <person name="Jiang Y.T."/>
            <person name="Yu X."/>
            <person name="Hao Y."/>
            <person name="Huang J."/>
            <person name="Zhao X.W."/>
            <person name="Ke S."/>
            <person name="Chen Y.Y."/>
            <person name="Wu W.L."/>
            <person name="Hsu J.L."/>
            <person name="Lin Y.F."/>
            <person name="Huang M.D."/>
            <person name="Li C.Y."/>
            <person name="Huang L."/>
            <person name="Wang Z.W."/>
            <person name="Zhao X."/>
            <person name="Zhong W.Y."/>
            <person name="Peng D.H."/>
            <person name="Ahmad S."/>
            <person name="Lan S."/>
            <person name="Zhang J.S."/>
            <person name="Tsai W.C."/>
            <person name="Van de Peer Y."/>
            <person name="Liu Z.J."/>
        </authorList>
    </citation>
    <scope>NUCLEOTIDE SEQUENCE</scope>
    <source>
        <strain evidence="2">CP</strain>
    </source>
</reference>
<feature type="compositionally biased region" description="Basic and acidic residues" evidence="1">
    <location>
        <begin position="36"/>
        <end position="48"/>
    </location>
</feature>
<proteinExistence type="predicted"/>
<dbReference type="AlphaFoldDB" id="A0AAV9EC01"/>
<sequence length="112" mass="12323">MKASKYVASKSHQGPIEDAILVMRGRKMLVHEVGRKEREKVRGVKGKDSANSGATPSVANFDDGDDDEEMGELNVEHELSDHRGLPSKVNVVDLIPFSADYGRARTHPPKNN</sequence>
<comment type="caution">
    <text evidence="2">The sequence shown here is derived from an EMBL/GenBank/DDBJ whole genome shotgun (WGS) entry which is preliminary data.</text>
</comment>
<dbReference type="EMBL" id="JAUJYO010000008">
    <property type="protein sequence ID" value="KAK1310741.1"/>
    <property type="molecule type" value="Genomic_DNA"/>
</dbReference>
<organism evidence="2 3">
    <name type="scientific">Acorus calamus</name>
    <name type="common">Sweet flag</name>
    <dbReference type="NCBI Taxonomy" id="4465"/>
    <lineage>
        <taxon>Eukaryota</taxon>
        <taxon>Viridiplantae</taxon>
        <taxon>Streptophyta</taxon>
        <taxon>Embryophyta</taxon>
        <taxon>Tracheophyta</taxon>
        <taxon>Spermatophyta</taxon>
        <taxon>Magnoliopsida</taxon>
        <taxon>Liliopsida</taxon>
        <taxon>Acoraceae</taxon>
        <taxon>Acorus</taxon>
    </lineage>
</organism>
<name>A0AAV9EC01_ACOCL</name>
<feature type="region of interest" description="Disordered" evidence="1">
    <location>
        <begin position="36"/>
        <end position="85"/>
    </location>
</feature>